<dbReference type="EC" id="2.10.1.1" evidence="11"/>
<evidence type="ECO:0000256" key="5">
    <source>
        <dbReference type="ARBA" id="ARBA00022505"/>
    </source>
</evidence>
<evidence type="ECO:0000256" key="11">
    <source>
        <dbReference type="RuleBase" id="RU365090"/>
    </source>
</evidence>
<evidence type="ECO:0000256" key="2">
    <source>
        <dbReference type="ARBA" id="ARBA00002901"/>
    </source>
</evidence>
<dbReference type="Gene3D" id="2.40.340.10">
    <property type="entry name" value="MoeA, C-terminal, domain IV"/>
    <property type="match status" value="1"/>
</dbReference>
<evidence type="ECO:0000313" key="15">
    <source>
        <dbReference type="Proteomes" id="UP000198883"/>
    </source>
</evidence>
<dbReference type="SUPFAM" id="SSF63867">
    <property type="entry name" value="MoeA C-terminal domain-like"/>
    <property type="match status" value="1"/>
</dbReference>
<evidence type="ECO:0000256" key="8">
    <source>
        <dbReference type="ARBA" id="ARBA00022842"/>
    </source>
</evidence>
<dbReference type="AlphaFoldDB" id="A0A1H7YXJ1"/>
<dbReference type="UniPathway" id="UPA00344"/>
<evidence type="ECO:0000256" key="1">
    <source>
        <dbReference type="ARBA" id="ARBA00001946"/>
    </source>
</evidence>
<dbReference type="GO" id="GO:0005829">
    <property type="term" value="C:cytosol"/>
    <property type="evidence" value="ECO:0007669"/>
    <property type="project" value="TreeGrafter"/>
</dbReference>
<reference evidence="15" key="1">
    <citation type="submission" date="2016-10" db="EMBL/GenBank/DDBJ databases">
        <authorList>
            <person name="Varghese N."/>
            <person name="Submissions S."/>
        </authorList>
    </citation>
    <scope>NUCLEOTIDE SEQUENCE [LARGE SCALE GENOMIC DNA]</scope>
    <source>
        <strain evidence="15">DSM 24204</strain>
    </source>
</reference>
<dbReference type="Pfam" id="PF03454">
    <property type="entry name" value="MoeA_C"/>
    <property type="match status" value="1"/>
</dbReference>
<reference evidence="14" key="2">
    <citation type="submission" date="2016-10" db="EMBL/GenBank/DDBJ databases">
        <authorList>
            <person name="de Groot N.N."/>
        </authorList>
    </citation>
    <scope>NUCLEOTIDE SEQUENCE [LARGE SCALE GENOMIC DNA]</scope>
    <source>
        <strain evidence="14">DSM 24204</strain>
    </source>
</reference>
<dbReference type="SUPFAM" id="SSF53218">
    <property type="entry name" value="Molybdenum cofactor biosynthesis proteins"/>
    <property type="match status" value="1"/>
</dbReference>
<dbReference type="Gene3D" id="2.170.190.11">
    <property type="entry name" value="Molybdopterin biosynthesis moea protein, domain 3"/>
    <property type="match status" value="1"/>
</dbReference>
<protein>
    <recommendedName>
        <fullName evidence="11">Molybdopterin molybdenumtransferase</fullName>
        <ecNumber evidence="11">2.10.1.1</ecNumber>
    </recommendedName>
</protein>
<keyword evidence="6 11" id="KW-0808">Transferase</keyword>
<dbReference type="SMART" id="SM00852">
    <property type="entry name" value="MoCF_biosynth"/>
    <property type="match status" value="1"/>
</dbReference>
<sequence length="410" mass="45253">MIHVEELRRIIIEDITSIPKNTQTEEVELLNAIGRVLSDDIISSINIPTSSVSAMDGYALHSSEQNFQEKSEFVCIGESIAGKPFDGVLGSGECVRIMTGAVIPENTDCVVMQENVQREEAENKITIKLMKEQPLGNNIRREGEEVSKGVAVLKAGHCISVTDIPLLASVGYATVKVYASLKVAVFSTGDELREAGEELQKGQIYDSNRPTVKALLQSFPVIINDYGIIKDNPDEISRILEKAASENDIVVTSGGVSVGDYDFLKDCVSKLGNIVQYKVALKPGKPFVFGHLGKARYFGLPGNPLSTTISATLFLLPAIYQYFGVTLPKLSVKAKLGNEIKRRSGRTELQRGFVEKDANNDWVVYTQFSQDSHRIYQLSQANAFVYLPAEKAEFEKEEYVEIFPLNGKFL</sequence>
<evidence type="ECO:0000256" key="4">
    <source>
        <dbReference type="ARBA" id="ARBA00010763"/>
    </source>
</evidence>
<dbReference type="InterPro" id="IPR036688">
    <property type="entry name" value="MoeA_C_domain_IV_sf"/>
</dbReference>
<evidence type="ECO:0000256" key="7">
    <source>
        <dbReference type="ARBA" id="ARBA00022723"/>
    </source>
</evidence>
<dbReference type="NCBIfam" id="TIGR00177">
    <property type="entry name" value="molyb_syn"/>
    <property type="match status" value="1"/>
</dbReference>
<dbReference type="SUPFAM" id="SSF63882">
    <property type="entry name" value="MoeA N-terminal region -like"/>
    <property type="match status" value="1"/>
</dbReference>
<dbReference type="EMBL" id="FOBN01000021">
    <property type="protein sequence ID" value="SEM50703.1"/>
    <property type="molecule type" value="Genomic_DNA"/>
</dbReference>
<dbReference type="InterPro" id="IPR005111">
    <property type="entry name" value="MoeA_C_domain_IV"/>
</dbReference>
<dbReference type="RefSeq" id="WP_090922706.1">
    <property type="nucleotide sequence ID" value="NZ_CP016180.1"/>
</dbReference>
<evidence type="ECO:0000256" key="10">
    <source>
        <dbReference type="ARBA" id="ARBA00047317"/>
    </source>
</evidence>
<dbReference type="GO" id="GO:0046872">
    <property type="term" value="F:metal ion binding"/>
    <property type="evidence" value="ECO:0007669"/>
    <property type="project" value="UniProtKB-UniRule"/>
</dbReference>
<dbReference type="GO" id="GO:0006777">
    <property type="term" value="P:Mo-molybdopterin cofactor biosynthetic process"/>
    <property type="evidence" value="ECO:0007669"/>
    <property type="project" value="UniProtKB-UniRule"/>
</dbReference>
<dbReference type="NCBIfam" id="NF045515">
    <property type="entry name" value="Glp_gephyrin"/>
    <property type="match status" value="1"/>
</dbReference>
<comment type="pathway">
    <text evidence="3 11">Cofactor biosynthesis; molybdopterin biosynthesis.</text>
</comment>
<keyword evidence="5 11" id="KW-0500">Molybdenum</keyword>
<evidence type="ECO:0000259" key="12">
    <source>
        <dbReference type="SMART" id="SM00852"/>
    </source>
</evidence>
<dbReference type="PROSITE" id="PS01079">
    <property type="entry name" value="MOCF_BIOSYNTHESIS_2"/>
    <property type="match status" value="1"/>
</dbReference>
<dbReference type="OrthoDB" id="9804758at2"/>
<feature type="domain" description="MoaB/Mog" evidence="12">
    <location>
        <begin position="184"/>
        <end position="321"/>
    </location>
</feature>
<gene>
    <name evidence="13" type="ORF">QJT92_09225</name>
    <name evidence="14" type="ORF">SAMN05444853_1219</name>
</gene>
<dbReference type="STRING" id="97481.SAMN05444853_1219"/>
<evidence type="ECO:0000256" key="3">
    <source>
        <dbReference type="ARBA" id="ARBA00005046"/>
    </source>
</evidence>
<dbReference type="Gene3D" id="3.40.980.10">
    <property type="entry name" value="MoaB/Mog-like domain"/>
    <property type="match status" value="1"/>
</dbReference>
<dbReference type="InterPro" id="IPR036135">
    <property type="entry name" value="MoeA_linker/N_sf"/>
</dbReference>
<keyword evidence="8 11" id="KW-0460">Magnesium</keyword>
<reference evidence="13 16" key="3">
    <citation type="journal article" date="2023" name="Front. Microbiol.">
        <title>Phylogeography and host specificity of Pasteurellaceae pathogenic to sea-farmed fish in the north-east Atlantic.</title>
        <authorList>
            <person name="Gulla S."/>
            <person name="Colquhoun D.J."/>
            <person name="Olsen A.B."/>
            <person name="Spilsberg B."/>
            <person name="Lagesen K."/>
            <person name="Aakesson C.P."/>
            <person name="Strom S."/>
            <person name="Manji F."/>
            <person name="Birkbeck T.H."/>
            <person name="Nilsen H.K."/>
        </authorList>
    </citation>
    <scope>NUCLEOTIDE SEQUENCE [LARGE SCALE GENOMIC DNA]</scope>
    <source>
        <strain evidence="13 16">VIO11850</strain>
    </source>
</reference>
<dbReference type="FunFam" id="3.40.980.10:FF:000004">
    <property type="entry name" value="Molybdopterin molybdenumtransferase"/>
    <property type="match status" value="1"/>
</dbReference>
<dbReference type="Pfam" id="PF00994">
    <property type="entry name" value="MoCF_biosynth"/>
    <property type="match status" value="1"/>
</dbReference>
<dbReference type="InterPro" id="IPR001453">
    <property type="entry name" value="MoaB/Mog_dom"/>
</dbReference>
<accession>A0A1H7YXJ1</accession>
<comment type="similarity">
    <text evidence="4 11">Belongs to the MoeA family.</text>
</comment>
<keyword evidence="9 11" id="KW-0501">Molybdenum cofactor biosynthesis</keyword>
<dbReference type="Pfam" id="PF03453">
    <property type="entry name" value="MoeA_N"/>
    <property type="match status" value="1"/>
</dbReference>
<dbReference type="PANTHER" id="PTHR10192:SF5">
    <property type="entry name" value="GEPHYRIN"/>
    <property type="match status" value="1"/>
</dbReference>
<dbReference type="InterPro" id="IPR005110">
    <property type="entry name" value="MoeA_linker/N"/>
</dbReference>
<keyword evidence="16" id="KW-1185">Reference proteome</keyword>
<comment type="cofactor">
    <cofactor evidence="1 11">
        <name>Mg(2+)</name>
        <dbReference type="ChEBI" id="CHEBI:18420"/>
    </cofactor>
</comment>
<evidence type="ECO:0000256" key="6">
    <source>
        <dbReference type="ARBA" id="ARBA00022679"/>
    </source>
</evidence>
<dbReference type="GO" id="GO:0061599">
    <property type="term" value="F:molybdopterin molybdotransferase activity"/>
    <property type="evidence" value="ECO:0007669"/>
    <property type="project" value="UniProtKB-UniRule"/>
</dbReference>
<dbReference type="InterPro" id="IPR008284">
    <property type="entry name" value="MoCF_biosynth_CS"/>
</dbReference>
<name>A0A1H7YXJ1_9PAST</name>
<dbReference type="PANTHER" id="PTHR10192">
    <property type="entry name" value="MOLYBDOPTERIN BIOSYNTHESIS PROTEIN"/>
    <property type="match status" value="1"/>
</dbReference>
<keyword evidence="7 11" id="KW-0479">Metal-binding</keyword>
<dbReference type="Gene3D" id="3.90.105.10">
    <property type="entry name" value="Molybdopterin biosynthesis moea protein, domain 2"/>
    <property type="match status" value="1"/>
</dbReference>
<evidence type="ECO:0000313" key="13">
    <source>
        <dbReference type="EMBL" id="MDP8086096.1"/>
    </source>
</evidence>
<dbReference type="GeneID" id="83544623"/>
<dbReference type="EMBL" id="JASAVS010000023">
    <property type="protein sequence ID" value="MDP8086096.1"/>
    <property type="molecule type" value="Genomic_DNA"/>
</dbReference>
<comment type="function">
    <text evidence="2 11">Catalyzes the insertion of molybdate into adenylated molybdopterin with the concomitant release of AMP.</text>
</comment>
<organism evidence="14 15">
    <name type="scientific">Phocoenobacter skyensis</name>
    <dbReference type="NCBI Taxonomy" id="97481"/>
    <lineage>
        <taxon>Bacteria</taxon>
        <taxon>Pseudomonadati</taxon>
        <taxon>Pseudomonadota</taxon>
        <taxon>Gammaproteobacteria</taxon>
        <taxon>Pasteurellales</taxon>
        <taxon>Pasteurellaceae</taxon>
        <taxon>Phocoenobacter</taxon>
    </lineage>
</organism>
<evidence type="ECO:0000256" key="9">
    <source>
        <dbReference type="ARBA" id="ARBA00023150"/>
    </source>
</evidence>
<comment type="catalytic activity">
    <reaction evidence="10">
        <text>adenylyl-molybdopterin + molybdate = Mo-molybdopterin + AMP + H(+)</text>
        <dbReference type="Rhea" id="RHEA:35047"/>
        <dbReference type="ChEBI" id="CHEBI:15378"/>
        <dbReference type="ChEBI" id="CHEBI:36264"/>
        <dbReference type="ChEBI" id="CHEBI:62727"/>
        <dbReference type="ChEBI" id="CHEBI:71302"/>
        <dbReference type="ChEBI" id="CHEBI:456215"/>
        <dbReference type="EC" id="2.10.1.1"/>
    </reaction>
</comment>
<evidence type="ECO:0000313" key="16">
    <source>
        <dbReference type="Proteomes" id="UP001224812"/>
    </source>
</evidence>
<dbReference type="Proteomes" id="UP000198883">
    <property type="component" value="Unassembled WGS sequence"/>
</dbReference>
<dbReference type="Proteomes" id="UP001224812">
    <property type="component" value="Unassembled WGS sequence"/>
</dbReference>
<evidence type="ECO:0000313" key="14">
    <source>
        <dbReference type="EMBL" id="SEM50703.1"/>
    </source>
</evidence>
<proteinExistence type="inferred from homology"/>
<dbReference type="InterPro" id="IPR038987">
    <property type="entry name" value="MoeA-like"/>
</dbReference>
<dbReference type="CDD" id="cd00887">
    <property type="entry name" value="MoeA"/>
    <property type="match status" value="1"/>
</dbReference>
<dbReference type="InterPro" id="IPR036425">
    <property type="entry name" value="MoaB/Mog-like_dom_sf"/>
</dbReference>